<dbReference type="InterPro" id="IPR011006">
    <property type="entry name" value="CheY-like_superfamily"/>
</dbReference>
<evidence type="ECO:0000313" key="4">
    <source>
        <dbReference type="EMBL" id="NVN09607.1"/>
    </source>
</evidence>
<organism evidence="4 5">
    <name type="scientific">Nguyenibacter vanlangensis</name>
    <dbReference type="NCBI Taxonomy" id="1216886"/>
    <lineage>
        <taxon>Bacteria</taxon>
        <taxon>Pseudomonadati</taxon>
        <taxon>Pseudomonadota</taxon>
        <taxon>Alphaproteobacteria</taxon>
        <taxon>Acetobacterales</taxon>
        <taxon>Acetobacteraceae</taxon>
        <taxon>Nguyenibacter</taxon>
    </lineage>
</organism>
<sequence length="115" mass="12254">MDDDERARVSLGSLVTSLGFSTCAFASARECLDSDFESLSCIISDIQMPDVNGLQLAHMLRSRPNCPPIILITAFPRPSLMKQAAAAGAAFFVEKPLSPGILLDILSTLSIKKGA</sequence>
<feature type="modified residue" description="4-aspartylphosphate" evidence="2">
    <location>
        <position position="45"/>
    </location>
</feature>
<dbReference type="Gene3D" id="3.40.50.2300">
    <property type="match status" value="1"/>
</dbReference>
<dbReference type="RefSeq" id="WP_176638403.1">
    <property type="nucleotide sequence ID" value="NZ_JABXXP010000001.1"/>
</dbReference>
<dbReference type="InterPro" id="IPR001789">
    <property type="entry name" value="Sig_transdc_resp-reg_receiver"/>
</dbReference>
<evidence type="ECO:0000256" key="2">
    <source>
        <dbReference type="PROSITE-ProRule" id="PRU00169"/>
    </source>
</evidence>
<dbReference type="Proteomes" id="UP000534870">
    <property type="component" value="Unassembled WGS sequence"/>
</dbReference>
<protein>
    <submittedName>
        <fullName evidence="4">Response regulator</fullName>
    </submittedName>
</protein>
<dbReference type="PANTHER" id="PTHR44591:SF25">
    <property type="entry name" value="CHEMOTAXIS TWO-COMPONENT RESPONSE REGULATOR"/>
    <property type="match status" value="1"/>
</dbReference>
<dbReference type="EMBL" id="JABXXP010000001">
    <property type="protein sequence ID" value="NVN09607.1"/>
    <property type="molecule type" value="Genomic_DNA"/>
</dbReference>
<dbReference type="Pfam" id="PF00072">
    <property type="entry name" value="Response_reg"/>
    <property type="match status" value="1"/>
</dbReference>
<gene>
    <name evidence="4" type="ORF">HUK84_00285</name>
</gene>
<dbReference type="PANTHER" id="PTHR44591">
    <property type="entry name" value="STRESS RESPONSE REGULATOR PROTEIN 1"/>
    <property type="match status" value="1"/>
</dbReference>
<dbReference type="AlphaFoldDB" id="A0A7Y7M445"/>
<evidence type="ECO:0000259" key="3">
    <source>
        <dbReference type="PROSITE" id="PS50110"/>
    </source>
</evidence>
<comment type="caution">
    <text evidence="4">The sequence shown here is derived from an EMBL/GenBank/DDBJ whole genome shotgun (WGS) entry which is preliminary data.</text>
</comment>
<feature type="domain" description="Response regulatory" evidence="3">
    <location>
        <begin position="1"/>
        <end position="110"/>
    </location>
</feature>
<evidence type="ECO:0000256" key="1">
    <source>
        <dbReference type="ARBA" id="ARBA00022553"/>
    </source>
</evidence>
<evidence type="ECO:0000313" key="5">
    <source>
        <dbReference type="Proteomes" id="UP000534870"/>
    </source>
</evidence>
<accession>A0A7Y7M445</accession>
<dbReference type="InterPro" id="IPR050595">
    <property type="entry name" value="Bact_response_regulator"/>
</dbReference>
<keyword evidence="1 2" id="KW-0597">Phosphoprotein</keyword>
<dbReference type="SMART" id="SM00448">
    <property type="entry name" value="REC"/>
    <property type="match status" value="1"/>
</dbReference>
<dbReference type="GO" id="GO:0000160">
    <property type="term" value="P:phosphorelay signal transduction system"/>
    <property type="evidence" value="ECO:0007669"/>
    <property type="project" value="InterPro"/>
</dbReference>
<reference evidence="4 5" key="1">
    <citation type="submission" date="2020-06" db="EMBL/GenBank/DDBJ databases">
        <title>Description of novel acetic acid bacteria.</title>
        <authorList>
            <person name="Sombolestani A."/>
        </authorList>
    </citation>
    <scope>NUCLEOTIDE SEQUENCE [LARGE SCALE GENOMIC DNA]</scope>
    <source>
        <strain evidence="4 5">LMG 31431</strain>
    </source>
</reference>
<dbReference type="SUPFAM" id="SSF52172">
    <property type="entry name" value="CheY-like"/>
    <property type="match status" value="1"/>
</dbReference>
<name>A0A7Y7M445_9PROT</name>
<proteinExistence type="predicted"/>
<dbReference type="PROSITE" id="PS50110">
    <property type="entry name" value="RESPONSE_REGULATORY"/>
    <property type="match status" value="1"/>
</dbReference>